<accession>A7T099</accession>
<evidence type="ECO:0000313" key="2">
    <source>
        <dbReference type="EMBL" id="EDO30618.1"/>
    </source>
</evidence>
<dbReference type="AlphaFoldDB" id="A7T099"/>
<dbReference type="HOGENOM" id="CLU_1837480_0_0_1"/>
<dbReference type="KEGG" id="nve:5501420"/>
<dbReference type="OMA" id="KAQATEX"/>
<dbReference type="EMBL" id="DS470010">
    <property type="protein sequence ID" value="EDO30618.1"/>
    <property type="molecule type" value="Genomic_DNA"/>
</dbReference>
<feature type="compositionally biased region" description="Basic and acidic residues" evidence="1">
    <location>
        <begin position="115"/>
        <end position="129"/>
    </location>
</feature>
<reference evidence="2 3" key="1">
    <citation type="journal article" date="2007" name="Science">
        <title>Sea anemone genome reveals ancestral eumetazoan gene repertoire and genomic organization.</title>
        <authorList>
            <person name="Putnam N.H."/>
            <person name="Srivastava M."/>
            <person name="Hellsten U."/>
            <person name="Dirks B."/>
            <person name="Chapman J."/>
            <person name="Salamov A."/>
            <person name="Terry A."/>
            <person name="Shapiro H."/>
            <person name="Lindquist E."/>
            <person name="Kapitonov V.V."/>
            <person name="Jurka J."/>
            <person name="Genikhovich G."/>
            <person name="Grigoriev I.V."/>
            <person name="Lucas S.M."/>
            <person name="Steele R.E."/>
            <person name="Finnerty J.R."/>
            <person name="Technau U."/>
            <person name="Martindale M.Q."/>
            <person name="Rokhsar D.S."/>
        </authorList>
    </citation>
    <scope>NUCLEOTIDE SEQUENCE [LARGE SCALE GENOMIC DNA]</scope>
    <source>
        <strain evidence="3">CH2 X CH6</strain>
    </source>
</reference>
<dbReference type="InParanoid" id="A7T099"/>
<protein>
    <submittedName>
        <fullName evidence="2">Uncharacterized protein</fullName>
    </submittedName>
</protein>
<sequence>MPSKKGAKAAEAQPEKKAEAPEEKPAEDSKDQAVEESETKDASKDGEGNAADKRARGRPKKADGEPATKKPKKVKESHVPSRASRRVANMKTGETLPEIEDKDPMPKPKKTTTKKKAEPSEPADDKQDEPNGAAEVAVQS</sequence>
<name>A7T099_NEMVE</name>
<dbReference type="Proteomes" id="UP000001593">
    <property type="component" value="Unassembled WGS sequence"/>
</dbReference>
<feature type="compositionally biased region" description="Basic and acidic residues" evidence="1">
    <location>
        <begin position="13"/>
        <end position="79"/>
    </location>
</feature>
<keyword evidence="3" id="KW-1185">Reference proteome</keyword>
<evidence type="ECO:0000256" key="1">
    <source>
        <dbReference type="SAM" id="MobiDB-lite"/>
    </source>
</evidence>
<gene>
    <name evidence="2" type="ORF">NEMVEDRAFT_v1g248322</name>
</gene>
<organism evidence="2 3">
    <name type="scientific">Nematostella vectensis</name>
    <name type="common">Starlet sea anemone</name>
    <dbReference type="NCBI Taxonomy" id="45351"/>
    <lineage>
        <taxon>Eukaryota</taxon>
        <taxon>Metazoa</taxon>
        <taxon>Cnidaria</taxon>
        <taxon>Anthozoa</taxon>
        <taxon>Hexacorallia</taxon>
        <taxon>Actiniaria</taxon>
        <taxon>Edwardsiidae</taxon>
        <taxon>Nematostella</taxon>
    </lineage>
</organism>
<proteinExistence type="predicted"/>
<feature type="region of interest" description="Disordered" evidence="1">
    <location>
        <begin position="1"/>
        <end position="140"/>
    </location>
</feature>
<evidence type="ECO:0000313" key="3">
    <source>
        <dbReference type="Proteomes" id="UP000001593"/>
    </source>
</evidence>